<evidence type="ECO:0000256" key="1">
    <source>
        <dbReference type="ARBA" id="ARBA00004651"/>
    </source>
</evidence>
<dbReference type="InterPro" id="IPR037294">
    <property type="entry name" value="ABC_BtuC-like"/>
</dbReference>
<protein>
    <submittedName>
        <fullName evidence="9">Fe(3+)-siderophore ABC transporter permease</fullName>
    </submittedName>
</protein>
<dbReference type="Pfam" id="PF01032">
    <property type="entry name" value="FecCD"/>
    <property type="match status" value="1"/>
</dbReference>
<evidence type="ECO:0000256" key="3">
    <source>
        <dbReference type="ARBA" id="ARBA00022448"/>
    </source>
</evidence>
<dbReference type="EMBL" id="BAAATD010000001">
    <property type="protein sequence ID" value="GAA2581340.1"/>
    <property type="molecule type" value="Genomic_DNA"/>
</dbReference>
<feature type="transmembrane region" description="Helical" evidence="8">
    <location>
        <begin position="289"/>
        <end position="314"/>
    </location>
</feature>
<dbReference type="Gene3D" id="1.10.3470.10">
    <property type="entry name" value="ABC transporter involved in vitamin B12 uptake, BtuC"/>
    <property type="match status" value="1"/>
</dbReference>
<evidence type="ECO:0000256" key="6">
    <source>
        <dbReference type="ARBA" id="ARBA00022989"/>
    </source>
</evidence>
<dbReference type="PANTHER" id="PTHR30472">
    <property type="entry name" value="FERRIC ENTEROBACTIN TRANSPORT SYSTEM PERMEASE PROTEIN"/>
    <property type="match status" value="1"/>
</dbReference>
<dbReference type="PANTHER" id="PTHR30472:SF1">
    <property type="entry name" value="FE(3+) DICITRATE TRANSPORT SYSTEM PERMEASE PROTEIN FECC-RELATED"/>
    <property type="match status" value="1"/>
</dbReference>
<keyword evidence="6 8" id="KW-1133">Transmembrane helix</keyword>
<comment type="subcellular location">
    <subcellularLocation>
        <location evidence="1">Cell membrane</location>
        <topology evidence="1">Multi-pass membrane protein</topology>
    </subcellularLocation>
</comment>
<gene>
    <name evidence="9" type="primary">fepD</name>
    <name evidence="9" type="ORF">GCM10010411_12390</name>
</gene>
<feature type="transmembrane region" description="Helical" evidence="8">
    <location>
        <begin position="137"/>
        <end position="156"/>
    </location>
</feature>
<keyword evidence="4" id="KW-1003">Cell membrane</keyword>
<name>A0ABP6BPZ2_9ACTN</name>
<comment type="caution">
    <text evidence="9">The sequence shown here is derived from an EMBL/GenBank/DDBJ whole genome shotgun (WGS) entry which is preliminary data.</text>
</comment>
<feature type="transmembrane region" description="Helical" evidence="8">
    <location>
        <begin position="320"/>
        <end position="338"/>
    </location>
</feature>
<accession>A0ABP6BPZ2</accession>
<feature type="transmembrane region" description="Helical" evidence="8">
    <location>
        <begin position="109"/>
        <end position="130"/>
    </location>
</feature>
<keyword evidence="10" id="KW-1185">Reference proteome</keyword>
<keyword evidence="3" id="KW-0813">Transport</keyword>
<feature type="transmembrane region" description="Helical" evidence="8">
    <location>
        <begin position="248"/>
        <end position="277"/>
    </location>
</feature>
<evidence type="ECO:0000256" key="8">
    <source>
        <dbReference type="SAM" id="Phobius"/>
    </source>
</evidence>
<keyword evidence="7 8" id="KW-0472">Membrane</keyword>
<feature type="transmembrane region" description="Helical" evidence="8">
    <location>
        <begin position="162"/>
        <end position="184"/>
    </location>
</feature>
<dbReference type="RefSeq" id="WP_344538456.1">
    <property type="nucleotide sequence ID" value="NZ_BAAATD010000001.1"/>
</dbReference>
<feature type="transmembrane region" description="Helical" evidence="8">
    <location>
        <begin position="205"/>
        <end position="228"/>
    </location>
</feature>
<dbReference type="Proteomes" id="UP001501509">
    <property type="component" value="Unassembled WGS sequence"/>
</dbReference>
<feature type="transmembrane region" description="Helical" evidence="8">
    <location>
        <begin position="20"/>
        <end position="42"/>
    </location>
</feature>
<evidence type="ECO:0000256" key="4">
    <source>
        <dbReference type="ARBA" id="ARBA00022475"/>
    </source>
</evidence>
<sequence>MTAVEQRPLSPPGSPGAAPGAATSQVAALVAGLAGLVVVALLSMAVGSHAVAPGEVVRALVAYDGSSDQMIVRDVRVPRALLAIGVGAALGVAGVLVQALSRNPLADPGILGVTAGAGFAMTLGAALGIATSPGAELVMTTAGAVLATVLVSSVGRTSPLRLVLTGVALTAVLKGVSLGMRLMLPDVFDKYRFWTVGSLAGREQIPMAAPLVTIGLALVAALLLGRSLNAVALGESVARTLGTNVTRVRFAALALITILSGAATAVAGPIMFVGLIVPHVARVLARSSVPWLTVYAAILGPILLLVADAVSRVLLPTGEMPVAVVTAFLGGPVLIWAVRRYGAGTL</sequence>
<keyword evidence="5 8" id="KW-0812">Transmembrane</keyword>
<evidence type="ECO:0000256" key="2">
    <source>
        <dbReference type="ARBA" id="ARBA00007935"/>
    </source>
</evidence>
<comment type="similarity">
    <text evidence="2">Belongs to the binding-protein-dependent transport system permease family. FecCD subfamily.</text>
</comment>
<evidence type="ECO:0000256" key="5">
    <source>
        <dbReference type="ARBA" id="ARBA00022692"/>
    </source>
</evidence>
<dbReference type="InterPro" id="IPR000522">
    <property type="entry name" value="ABC_transptr_permease_BtuC"/>
</dbReference>
<evidence type="ECO:0000256" key="7">
    <source>
        <dbReference type="ARBA" id="ARBA00023136"/>
    </source>
</evidence>
<dbReference type="CDD" id="cd06550">
    <property type="entry name" value="TM_ABC_iron-siderophores_like"/>
    <property type="match status" value="1"/>
</dbReference>
<organism evidence="9 10">
    <name type="scientific">Actinomadura fulvescens</name>
    <dbReference type="NCBI Taxonomy" id="46160"/>
    <lineage>
        <taxon>Bacteria</taxon>
        <taxon>Bacillati</taxon>
        <taxon>Actinomycetota</taxon>
        <taxon>Actinomycetes</taxon>
        <taxon>Streptosporangiales</taxon>
        <taxon>Thermomonosporaceae</taxon>
        <taxon>Actinomadura</taxon>
    </lineage>
</organism>
<proteinExistence type="inferred from homology"/>
<feature type="transmembrane region" description="Helical" evidence="8">
    <location>
        <begin position="80"/>
        <end position="97"/>
    </location>
</feature>
<evidence type="ECO:0000313" key="9">
    <source>
        <dbReference type="EMBL" id="GAA2581340.1"/>
    </source>
</evidence>
<dbReference type="SUPFAM" id="SSF81345">
    <property type="entry name" value="ABC transporter involved in vitamin B12 uptake, BtuC"/>
    <property type="match status" value="1"/>
</dbReference>
<evidence type="ECO:0000313" key="10">
    <source>
        <dbReference type="Proteomes" id="UP001501509"/>
    </source>
</evidence>
<reference evidence="10" key="1">
    <citation type="journal article" date="2019" name="Int. J. Syst. Evol. Microbiol.">
        <title>The Global Catalogue of Microorganisms (GCM) 10K type strain sequencing project: providing services to taxonomists for standard genome sequencing and annotation.</title>
        <authorList>
            <consortium name="The Broad Institute Genomics Platform"/>
            <consortium name="The Broad Institute Genome Sequencing Center for Infectious Disease"/>
            <person name="Wu L."/>
            <person name="Ma J."/>
        </authorList>
    </citation>
    <scope>NUCLEOTIDE SEQUENCE [LARGE SCALE GENOMIC DNA]</scope>
    <source>
        <strain evidence="10">JCM 6833</strain>
    </source>
</reference>